<dbReference type="OrthoDB" id="3504495at2"/>
<evidence type="ECO:0000256" key="1">
    <source>
        <dbReference type="ARBA" id="ARBA00023125"/>
    </source>
</evidence>
<name>A0A1G8LU86_9ACTN</name>
<dbReference type="Pfam" id="PF01381">
    <property type="entry name" value="HTH_3"/>
    <property type="match status" value="1"/>
</dbReference>
<dbReference type="GO" id="GO:0005829">
    <property type="term" value="C:cytosol"/>
    <property type="evidence" value="ECO:0007669"/>
    <property type="project" value="TreeGrafter"/>
</dbReference>
<dbReference type="SMART" id="SM00530">
    <property type="entry name" value="HTH_XRE"/>
    <property type="match status" value="1"/>
</dbReference>
<protein>
    <submittedName>
        <fullName evidence="3">DNA-binding transcriptional regulator, XRE-family HTH domain</fullName>
    </submittedName>
</protein>
<dbReference type="RefSeq" id="WP_093176421.1">
    <property type="nucleotide sequence ID" value="NZ_FNCN01000081.1"/>
</dbReference>
<dbReference type="PANTHER" id="PTHR46797">
    <property type="entry name" value="HTH-TYPE TRANSCRIPTIONAL REGULATOR"/>
    <property type="match status" value="1"/>
</dbReference>
<evidence type="ECO:0000313" key="4">
    <source>
        <dbReference type="Proteomes" id="UP000198923"/>
    </source>
</evidence>
<proteinExistence type="predicted"/>
<evidence type="ECO:0000259" key="2">
    <source>
        <dbReference type="PROSITE" id="PS50943"/>
    </source>
</evidence>
<sequence length="399" mass="44379">MPEINTGDMIRLERERRGLNTISLATQAGCTPRYIELIENGKRTPSLPLLRSIAKALGVRTAMLLGEHPRDDHQAGRPQLASIERAIFTYRTLGPNLEPPTVEQLQERVHAARDAWFTSPHRYTLLMRVLPGLISDAERLVLDGGNHRDACRVASDTYILSRGVLKHLGRVDLAHLAADRAMRYAEETGDALMIGWAHWCLGQSMLSDDMHEVAYDVARRGIELFEPAVAGGDDRHLSVLGALNLMASIGLTRSGGGQEARDILRGEASRLAARLGNEQANHFGLAFGPTNVAIHMTSIECETHNAEAALRVAEEIDLTRVPSVERRTTHLFQVARACGDLGDDAASLLYLMRIERECPEELDHKMLLRDMVRSMAVRAPRSWAPEVRYLAERHNIHPN</sequence>
<dbReference type="InterPro" id="IPR050807">
    <property type="entry name" value="TransReg_Diox_bact_type"/>
</dbReference>
<dbReference type="PANTHER" id="PTHR46797:SF1">
    <property type="entry name" value="METHYLPHOSPHONATE SYNTHASE"/>
    <property type="match status" value="1"/>
</dbReference>
<dbReference type="AlphaFoldDB" id="A0A1G8LU86"/>
<dbReference type="Gene3D" id="1.10.260.40">
    <property type="entry name" value="lambda repressor-like DNA-binding domains"/>
    <property type="match status" value="1"/>
</dbReference>
<keyword evidence="4" id="KW-1185">Reference proteome</keyword>
<dbReference type="SUPFAM" id="SSF47413">
    <property type="entry name" value="lambda repressor-like DNA-binding domains"/>
    <property type="match status" value="1"/>
</dbReference>
<gene>
    <name evidence="3" type="ORF">SAMN05421505_1813</name>
</gene>
<dbReference type="Proteomes" id="UP000198923">
    <property type="component" value="Unassembled WGS sequence"/>
</dbReference>
<dbReference type="CDD" id="cd00093">
    <property type="entry name" value="HTH_XRE"/>
    <property type="match status" value="1"/>
</dbReference>
<dbReference type="PROSITE" id="PS50943">
    <property type="entry name" value="HTH_CROC1"/>
    <property type="match status" value="1"/>
</dbReference>
<accession>A0A1G8LU86</accession>
<evidence type="ECO:0000313" key="3">
    <source>
        <dbReference type="EMBL" id="SDI59259.1"/>
    </source>
</evidence>
<dbReference type="STRING" id="504805.SAMN05421505_1813"/>
<keyword evidence="1 3" id="KW-0238">DNA-binding</keyword>
<dbReference type="GO" id="GO:0003700">
    <property type="term" value="F:DNA-binding transcription factor activity"/>
    <property type="evidence" value="ECO:0007669"/>
    <property type="project" value="TreeGrafter"/>
</dbReference>
<dbReference type="InterPro" id="IPR001387">
    <property type="entry name" value="Cro/C1-type_HTH"/>
</dbReference>
<reference evidence="3 4" key="1">
    <citation type="submission" date="2016-10" db="EMBL/GenBank/DDBJ databases">
        <authorList>
            <person name="de Groot N.N."/>
        </authorList>
    </citation>
    <scope>NUCLEOTIDE SEQUENCE [LARGE SCALE GENOMIC DNA]</scope>
    <source>
        <strain evidence="3 4">CPCC 201354</strain>
    </source>
</reference>
<feature type="domain" description="HTH cro/C1-type" evidence="2">
    <location>
        <begin position="10"/>
        <end position="64"/>
    </location>
</feature>
<organism evidence="3 4">
    <name type="scientific">Sinosporangium album</name>
    <dbReference type="NCBI Taxonomy" id="504805"/>
    <lineage>
        <taxon>Bacteria</taxon>
        <taxon>Bacillati</taxon>
        <taxon>Actinomycetota</taxon>
        <taxon>Actinomycetes</taxon>
        <taxon>Streptosporangiales</taxon>
        <taxon>Streptosporangiaceae</taxon>
        <taxon>Sinosporangium</taxon>
    </lineage>
</organism>
<dbReference type="EMBL" id="FNCN01000081">
    <property type="protein sequence ID" value="SDI59259.1"/>
    <property type="molecule type" value="Genomic_DNA"/>
</dbReference>
<dbReference type="GO" id="GO:0003677">
    <property type="term" value="F:DNA binding"/>
    <property type="evidence" value="ECO:0007669"/>
    <property type="project" value="UniProtKB-KW"/>
</dbReference>
<dbReference type="InterPro" id="IPR010982">
    <property type="entry name" value="Lambda_DNA-bd_dom_sf"/>
</dbReference>